<feature type="region of interest" description="Disordered" evidence="1">
    <location>
        <begin position="1"/>
        <end position="20"/>
    </location>
</feature>
<reference evidence="3" key="1">
    <citation type="journal article" date="2011" name="Nature">
        <title>Genome sequence and analysis of the tuber crop potato.</title>
        <authorList>
            <consortium name="The Potato Genome Sequencing Consortium"/>
        </authorList>
    </citation>
    <scope>NUCLEOTIDE SEQUENCE [LARGE SCALE GENOMIC DNA]</scope>
    <source>
        <strain evidence="3">cv. DM1-3 516 R44</strain>
    </source>
</reference>
<dbReference type="PaxDb" id="4113-PGSC0003DMT400091304"/>
<sequence length="218" mass="24776">MNTRRANARRVEEENVNQGAPQALAAQANRDVVTYVNPNMNFVASTLRDLERMNPPEFLGSKVGNDPQEFVEEIYKIFDAMGVTSVEKVELSMADQRDMMSRYLTGVSKVVRKECCMAMRLYDMNISRFMLYAQQMEDEKRQGNNREVKRPRVGDGNFSNAKFDGQGRKRFKQSFSNQGSSSASRVDKGRVSRPNPQGDNSSGSYVARPYCAKYGRKH</sequence>
<accession>M1DMA9</accession>
<protein>
    <submittedName>
        <fullName evidence="2">Gag-pol polyprotein</fullName>
    </submittedName>
</protein>
<evidence type="ECO:0000313" key="3">
    <source>
        <dbReference type="Proteomes" id="UP000011115"/>
    </source>
</evidence>
<dbReference type="EnsemblPlants" id="PGSC0003DMT400091304">
    <property type="protein sequence ID" value="PGSC0003DMT400091304"/>
    <property type="gene ID" value="PGSC0003DMG400040875"/>
</dbReference>
<dbReference type="Gramene" id="PGSC0003DMT400091304">
    <property type="protein sequence ID" value="PGSC0003DMT400091304"/>
    <property type="gene ID" value="PGSC0003DMG400040875"/>
</dbReference>
<organism evidence="2 3">
    <name type="scientific">Solanum tuberosum</name>
    <name type="common">Potato</name>
    <dbReference type="NCBI Taxonomy" id="4113"/>
    <lineage>
        <taxon>Eukaryota</taxon>
        <taxon>Viridiplantae</taxon>
        <taxon>Streptophyta</taxon>
        <taxon>Embryophyta</taxon>
        <taxon>Tracheophyta</taxon>
        <taxon>Spermatophyta</taxon>
        <taxon>Magnoliopsida</taxon>
        <taxon>eudicotyledons</taxon>
        <taxon>Gunneridae</taxon>
        <taxon>Pentapetalae</taxon>
        <taxon>asterids</taxon>
        <taxon>lamiids</taxon>
        <taxon>Solanales</taxon>
        <taxon>Solanaceae</taxon>
        <taxon>Solanoideae</taxon>
        <taxon>Solaneae</taxon>
        <taxon>Solanum</taxon>
    </lineage>
</organism>
<evidence type="ECO:0000256" key="1">
    <source>
        <dbReference type="SAM" id="MobiDB-lite"/>
    </source>
</evidence>
<dbReference type="AlphaFoldDB" id="M1DMA9"/>
<keyword evidence="3" id="KW-1185">Reference proteome</keyword>
<evidence type="ECO:0000313" key="2">
    <source>
        <dbReference type="EnsemblPlants" id="PGSC0003DMT400091304"/>
    </source>
</evidence>
<reference evidence="2" key="2">
    <citation type="submission" date="2015-06" db="UniProtKB">
        <authorList>
            <consortium name="EnsemblPlants"/>
        </authorList>
    </citation>
    <scope>IDENTIFICATION</scope>
    <source>
        <strain evidence="2">DM1-3 516 R44</strain>
    </source>
</reference>
<feature type="region of interest" description="Disordered" evidence="1">
    <location>
        <begin position="138"/>
        <end position="218"/>
    </location>
</feature>
<feature type="compositionally biased region" description="Basic and acidic residues" evidence="1">
    <location>
        <begin position="138"/>
        <end position="153"/>
    </location>
</feature>
<dbReference type="HOGENOM" id="CLU_043888_0_0_1"/>
<feature type="compositionally biased region" description="Polar residues" evidence="1">
    <location>
        <begin position="194"/>
        <end position="204"/>
    </location>
</feature>
<proteinExistence type="predicted"/>
<dbReference type="InParanoid" id="M1DMA9"/>
<name>M1DMA9_SOLTU</name>
<dbReference type="Proteomes" id="UP000011115">
    <property type="component" value="Unassembled WGS sequence"/>
</dbReference>
<feature type="compositionally biased region" description="Low complexity" evidence="1">
    <location>
        <begin position="174"/>
        <end position="184"/>
    </location>
</feature>